<dbReference type="SUPFAM" id="SSF49785">
    <property type="entry name" value="Galactose-binding domain-like"/>
    <property type="match status" value="1"/>
</dbReference>
<dbReference type="InterPro" id="IPR001245">
    <property type="entry name" value="Ser-Thr/Tyr_kinase_cat_dom"/>
</dbReference>
<organism evidence="16 17">
    <name type="scientific">Cloeon dipterum</name>
    <dbReference type="NCBI Taxonomy" id="197152"/>
    <lineage>
        <taxon>Eukaryota</taxon>
        <taxon>Metazoa</taxon>
        <taxon>Ecdysozoa</taxon>
        <taxon>Arthropoda</taxon>
        <taxon>Hexapoda</taxon>
        <taxon>Insecta</taxon>
        <taxon>Pterygota</taxon>
        <taxon>Palaeoptera</taxon>
        <taxon>Ephemeroptera</taxon>
        <taxon>Pisciforma</taxon>
        <taxon>Baetidae</taxon>
        <taxon>Cloeon</taxon>
    </lineage>
</organism>
<evidence type="ECO:0000256" key="12">
    <source>
        <dbReference type="SAM" id="MobiDB-lite"/>
    </source>
</evidence>
<dbReference type="PANTHER" id="PTHR24416">
    <property type="entry name" value="TYROSINE-PROTEIN KINASE RECEPTOR"/>
    <property type="match status" value="1"/>
</dbReference>
<evidence type="ECO:0000256" key="2">
    <source>
        <dbReference type="ARBA" id="ARBA00022475"/>
    </source>
</evidence>
<gene>
    <name evidence="16" type="ORF">CLODIP_2_CD05660</name>
</gene>
<evidence type="ECO:0000259" key="15">
    <source>
        <dbReference type="PROSITE" id="PS50022"/>
    </source>
</evidence>
<dbReference type="InterPro" id="IPR008979">
    <property type="entry name" value="Galactose-bd-like_sf"/>
</dbReference>
<comment type="caution">
    <text evidence="16">The sequence shown here is derived from an EMBL/GenBank/DDBJ whole genome shotgun (WGS) entry which is preliminary data.</text>
</comment>
<feature type="transmembrane region" description="Helical" evidence="13">
    <location>
        <begin position="278"/>
        <end position="300"/>
    </location>
</feature>
<keyword evidence="9" id="KW-1015">Disulfide bond</keyword>
<dbReference type="Gene3D" id="3.30.200.20">
    <property type="entry name" value="Phosphorylase Kinase, domain 1"/>
    <property type="match status" value="1"/>
</dbReference>
<evidence type="ECO:0000256" key="7">
    <source>
        <dbReference type="ARBA" id="ARBA00022989"/>
    </source>
</evidence>
<dbReference type="PROSITE" id="PS50022">
    <property type="entry name" value="FA58C_3"/>
    <property type="match status" value="1"/>
</dbReference>
<dbReference type="InterPro" id="IPR000719">
    <property type="entry name" value="Prot_kinase_dom"/>
</dbReference>
<feature type="domain" description="Protein kinase" evidence="14">
    <location>
        <begin position="525"/>
        <end position="813"/>
    </location>
</feature>
<evidence type="ECO:0008006" key="18">
    <source>
        <dbReference type="Google" id="ProtNLM"/>
    </source>
</evidence>
<evidence type="ECO:0000256" key="4">
    <source>
        <dbReference type="ARBA" id="ARBA00022729"/>
    </source>
</evidence>
<keyword evidence="11" id="KW-0325">Glycoprotein</keyword>
<dbReference type="Gene3D" id="2.60.120.260">
    <property type="entry name" value="Galactose-binding domain-like"/>
    <property type="match status" value="1"/>
</dbReference>
<reference evidence="16 17" key="1">
    <citation type="submission" date="2020-04" db="EMBL/GenBank/DDBJ databases">
        <authorList>
            <person name="Alioto T."/>
            <person name="Alioto T."/>
            <person name="Gomez Garrido J."/>
        </authorList>
    </citation>
    <scope>NUCLEOTIDE SEQUENCE [LARGE SCALE GENOMIC DNA]</scope>
</reference>
<dbReference type="GO" id="GO:0051897">
    <property type="term" value="P:positive regulation of phosphatidylinositol 3-kinase/protein kinase B signal transduction"/>
    <property type="evidence" value="ECO:0007669"/>
    <property type="project" value="TreeGrafter"/>
</dbReference>
<accession>A0A8S1CNF2</accession>
<dbReference type="Pfam" id="PF21114">
    <property type="entry name" value="DDR1-2_DS-like"/>
    <property type="match status" value="1"/>
</dbReference>
<dbReference type="PROSITE" id="PS50011">
    <property type="entry name" value="PROTEIN_KINASE_DOM"/>
    <property type="match status" value="1"/>
</dbReference>
<dbReference type="InterPro" id="IPR008266">
    <property type="entry name" value="Tyr_kinase_AS"/>
</dbReference>
<dbReference type="Gene3D" id="1.10.510.10">
    <property type="entry name" value="Transferase(Phosphotransferase) domain 1"/>
    <property type="match status" value="1"/>
</dbReference>
<dbReference type="PROSITE" id="PS00109">
    <property type="entry name" value="PROTEIN_KINASE_TYR"/>
    <property type="match status" value="1"/>
</dbReference>
<evidence type="ECO:0000256" key="11">
    <source>
        <dbReference type="ARBA" id="ARBA00023180"/>
    </source>
</evidence>
<dbReference type="GO" id="GO:0010976">
    <property type="term" value="P:positive regulation of neuron projection development"/>
    <property type="evidence" value="ECO:0007669"/>
    <property type="project" value="TreeGrafter"/>
</dbReference>
<keyword evidence="6" id="KW-0067">ATP-binding</keyword>
<dbReference type="InterPro" id="IPR011009">
    <property type="entry name" value="Kinase-like_dom_sf"/>
</dbReference>
<dbReference type="InterPro" id="IPR048525">
    <property type="entry name" value="DDR1-2_DS-like"/>
</dbReference>
<keyword evidence="17" id="KW-1185">Reference proteome</keyword>
<evidence type="ECO:0000313" key="16">
    <source>
        <dbReference type="EMBL" id="CAB3369345.1"/>
    </source>
</evidence>
<dbReference type="GO" id="GO:0005518">
    <property type="term" value="F:collagen binding"/>
    <property type="evidence" value="ECO:0007669"/>
    <property type="project" value="TreeGrafter"/>
</dbReference>
<dbReference type="Pfam" id="PF07714">
    <property type="entry name" value="PK_Tyr_Ser-Thr"/>
    <property type="match status" value="1"/>
</dbReference>
<evidence type="ECO:0000256" key="8">
    <source>
        <dbReference type="ARBA" id="ARBA00023136"/>
    </source>
</evidence>
<evidence type="ECO:0000256" key="13">
    <source>
        <dbReference type="SAM" id="Phobius"/>
    </source>
</evidence>
<protein>
    <recommendedName>
        <fullName evidence="18">Protein kinase domain-containing protein</fullName>
    </recommendedName>
</protein>
<dbReference type="GO" id="GO:0038062">
    <property type="term" value="F:protein tyrosine kinase collagen receptor activity"/>
    <property type="evidence" value="ECO:0007669"/>
    <property type="project" value="TreeGrafter"/>
</dbReference>
<keyword evidence="3 13" id="KW-0812">Transmembrane</keyword>
<evidence type="ECO:0000313" key="17">
    <source>
        <dbReference type="Proteomes" id="UP000494165"/>
    </source>
</evidence>
<dbReference type="InterPro" id="IPR000421">
    <property type="entry name" value="FA58C"/>
</dbReference>
<feature type="domain" description="F5/8 type C" evidence="15">
    <location>
        <begin position="1"/>
        <end position="53"/>
    </location>
</feature>
<dbReference type="Proteomes" id="UP000494165">
    <property type="component" value="Unassembled WGS sequence"/>
</dbReference>
<keyword evidence="8 13" id="KW-0472">Membrane</keyword>
<dbReference type="Gene3D" id="2.60.120.1190">
    <property type="match status" value="1"/>
</dbReference>
<evidence type="ECO:0000256" key="5">
    <source>
        <dbReference type="ARBA" id="ARBA00022741"/>
    </source>
</evidence>
<evidence type="ECO:0000259" key="14">
    <source>
        <dbReference type="PROSITE" id="PS50011"/>
    </source>
</evidence>
<keyword evidence="2" id="KW-1003">Cell membrane</keyword>
<dbReference type="OrthoDB" id="6071166at2759"/>
<keyword evidence="5" id="KW-0547">Nucleotide-binding</keyword>
<keyword evidence="4" id="KW-0732">Signal</keyword>
<proteinExistence type="predicted"/>
<dbReference type="GO" id="GO:0043235">
    <property type="term" value="C:receptor complex"/>
    <property type="evidence" value="ECO:0007669"/>
    <property type="project" value="TreeGrafter"/>
</dbReference>
<evidence type="ECO:0000256" key="3">
    <source>
        <dbReference type="ARBA" id="ARBA00022692"/>
    </source>
</evidence>
<keyword evidence="10" id="KW-0675">Receptor</keyword>
<dbReference type="EMBL" id="CADEPI010000044">
    <property type="protein sequence ID" value="CAB3369345.1"/>
    <property type="molecule type" value="Genomic_DNA"/>
</dbReference>
<evidence type="ECO:0000256" key="1">
    <source>
        <dbReference type="ARBA" id="ARBA00004251"/>
    </source>
</evidence>
<dbReference type="PANTHER" id="PTHR24416:SF580">
    <property type="entry name" value="DISCOIDIN DOMAIN RECEPTOR, ISOFORM F"/>
    <property type="match status" value="1"/>
</dbReference>
<dbReference type="PRINTS" id="PR00109">
    <property type="entry name" value="TYRKINASE"/>
</dbReference>
<evidence type="ECO:0000256" key="9">
    <source>
        <dbReference type="ARBA" id="ARBA00023157"/>
    </source>
</evidence>
<keyword evidence="7 13" id="KW-1133">Transmembrane helix</keyword>
<dbReference type="AlphaFoldDB" id="A0A8S1CNF2"/>
<evidence type="ECO:0000256" key="6">
    <source>
        <dbReference type="ARBA" id="ARBA00022840"/>
    </source>
</evidence>
<name>A0A8S1CNF2_9INSE</name>
<sequence>MRLLAPFILTGNSDTSTIVNHYLNPPIIASQIRILPHSIHQRTVCMRVELRGCQYDSGIISYSMPESKHEGEAGELQDVLYDGVRTGGLLRGGLGLLADGQIGADNFRVDIGYGKGAGWVGWRNDTPRSRFVELIFEFDQVRNFSAVNLYTNNFFSKDAQVFSRAKIMFSYGGKFYNGRPLTYNYMPDRVLEQARNVSIHLHGRTGRFVKLQLWFAAKWILLGEVTFDSDPFYGNFTDETEASVDANEMVGNSMVHDSDWEQYETIAAPHEGQSYVEVVVGVLSAISLLLLLVFAVIVVLSKRHKLQGSPTTILRNSFGATINMKDLLMNLSPMGNSLVPMNGPLTPPSPTATPLRQGSPPPPTLEELLMTPSAPPACPSPSGNQVPLSTSSNTLYYERQYRSPLIEAARAQNGYSATANLHRGSSLAADLDGSDLEGENSPLRFNSVEGSLQAAERSSSNQIINLGNFFPRVASEPTNRKRYHTAPREKHRVPPPVVSWNIAPSMGHPYKCREAEVNDIPRCMIQIVQKFGICHAGEVLLCDLDSPEEVGTNSPLVAVRVNNDDEGATSETTLREIRFLSSLQDCNVVRMLGVVTSEQPHWTVFEYPELGDLAHFLQFRIGPSQPPVSPCPGNTTTLRPNSLQTLSFGCLMFMATQIASGMRYMEQRNVVHKDLAARNCFVGRGYAVKVGDFSMCNPIYKEDYSEIGGRPPRPIRWLPWESILLDRYTCKSSSWSFAVTLWEILTLARDRPFCTMSNEMVIQNAERMYYGGELEVFLCKPPICPKEVYDLMCECWRREEDMRPSFKEIHMFLKRKNMGYQPNK</sequence>
<comment type="subcellular location">
    <subcellularLocation>
        <location evidence="1">Cell membrane</location>
        <topology evidence="1">Single-pass type I membrane protein</topology>
    </subcellularLocation>
</comment>
<evidence type="ECO:0000256" key="10">
    <source>
        <dbReference type="ARBA" id="ARBA00023170"/>
    </source>
</evidence>
<dbReference type="PROSITE" id="PS01286">
    <property type="entry name" value="FA58C_2"/>
    <property type="match status" value="1"/>
</dbReference>
<feature type="region of interest" description="Disordered" evidence="12">
    <location>
        <begin position="342"/>
        <end position="390"/>
    </location>
</feature>
<dbReference type="SUPFAM" id="SSF56112">
    <property type="entry name" value="Protein kinase-like (PK-like)"/>
    <property type="match status" value="1"/>
</dbReference>
<dbReference type="GO" id="GO:0005524">
    <property type="term" value="F:ATP binding"/>
    <property type="evidence" value="ECO:0007669"/>
    <property type="project" value="UniProtKB-KW"/>
</dbReference>
<dbReference type="InterPro" id="IPR050122">
    <property type="entry name" value="RTK"/>
</dbReference>
<dbReference type="GO" id="GO:0005886">
    <property type="term" value="C:plasma membrane"/>
    <property type="evidence" value="ECO:0007669"/>
    <property type="project" value="UniProtKB-SubCell"/>
</dbReference>